<comment type="caution">
    <text evidence="2">The sequence shown here is derived from an EMBL/GenBank/DDBJ whole genome shotgun (WGS) entry which is preliminary data.</text>
</comment>
<dbReference type="RefSeq" id="WP_198101469.1">
    <property type="nucleotide sequence ID" value="NZ_JAEDAL010000007.1"/>
</dbReference>
<keyword evidence="1" id="KW-0732">Signal</keyword>
<accession>A0A931IX98</accession>
<dbReference type="AlphaFoldDB" id="A0A931IX98"/>
<sequence length="190" mass="21633">MKFWMVCLWLLIVGLGSSAAQAHEMEADRLTLVRRHPQQVSLRFHMDLVSLMHRSLAPQLSDAEFLVQTAALDAAAFRTQFERLQLRIQSSTQLAPAQGAWQAPTQWQWPTPSRVQTLIQQRAMQSVVAPHDHAHGQTLEVSAEWLSKAPTAAVQLRLPPELPRVLVVHYEPQQRWVRSAPAEKPPLFRF</sequence>
<name>A0A931IX98_9BURK</name>
<evidence type="ECO:0000313" key="2">
    <source>
        <dbReference type="EMBL" id="MBH9553854.1"/>
    </source>
</evidence>
<organism evidence="2 3">
    <name type="scientific">Inhella gelatinilytica</name>
    <dbReference type="NCBI Taxonomy" id="2795030"/>
    <lineage>
        <taxon>Bacteria</taxon>
        <taxon>Pseudomonadati</taxon>
        <taxon>Pseudomonadota</taxon>
        <taxon>Betaproteobacteria</taxon>
        <taxon>Burkholderiales</taxon>
        <taxon>Sphaerotilaceae</taxon>
        <taxon>Inhella</taxon>
    </lineage>
</organism>
<feature type="signal peptide" evidence="1">
    <location>
        <begin position="1"/>
        <end position="22"/>
    </location>
</feature>
<evidence type="ECO:0000256" key="1">
    <source>
        <dbReference type="SAM" id="SignalP"/>
    </source>
</evidence>
<proteinExistence type="predicted"/>
<gene>
    <name evidence="2" type="ORF">I7X43_13480</name>
</gene>
<dbReference type="Proteomes" id="UP000620139">
    <property type="component" value="Unassembled WGS sequence"/>
</dbReference>
<reference evidence="2" key="1">
    <citation type="submission" date="2020-12" db="EMBL/GenBank/DDBJ databases">
        <title>The genome sequence of Inhella sp. 4Y17.</title>
        <authorList>
            <person name="Liu Y."/>
        </authorList>
    </citation>
    <scope>NUCLEOTIDE SEQUENCE</scope>
    <source>
        <strain evidence="2">4Y10</strain>
    </source>
</reference>
<feature type="chain" id="PRO_5036735646" description="DUF4390 domain-containing protein" evidence="1">
    <location>
        <begin position="23"/>
        <end position="190"/>
    </location>
</feature>
<dbReference type="EMBL" id="JAEDAL010000007">
    <property type="protein sequence ID" value="MBH9553854.1"/>
    <property type="molecule type" value="Genomic_DNA"/>
</dbReference>
<protein>
    <recommendedName>
        <fullName evidence="4">DUF4390 domain-containing protein</fullName>
    </recommendedName>
</protein>
<evidence type="ECO:0000313" key="3">
    <source>
        <dbReference type="Proteomes" id="UP000620139"/>
    </source>
</evidence>
<evidence type="ECO:0008006" key="4">
    <source>
        <dbReference type="Google" id="ProtNLM"/>
    </source>
</evidence>
<keyword evidence="3" id="KW-1185">Reference proteome</keyword>